<comment type="caution">
    <text evidence="2">The sequence shown here is derived from an EMBL/GenBank/DDBJ whole genome shotgun (WGS) entry which is preliminary data.</text>
</comment>
<evidence type="ECO:0000259" key="1">
    <source>
        <dbReference type="Pfam" id="PF08241"/>
    </source>
</evidence>
<dbReference type="Pfam" id="PF08241">
    <property type="entry name" value="Methyltransf_11"/>
    <property type="match status" value="1"/>
</dbReference>
<name>A0A8J3KZY5_9ACTN</name>
<keyword evidence="2" id="KW-0808">Transferase</keyword>
<keyword evidence="3" id="KW-1185">Reference proteome</keyword>
<dbReference type="SUPFAM" id="SSF53335">
    <property type="entry name" value="S-adenosyl-L-methionine-dependent methyltransferases"/>
    <property type="match status" value="1"/>
</dbReference>
<protein>
    <submittedName>
        <fullName evidence="2">Methyltransferase</fullName>
    </submittedName>
</protein>
<dbReference type="GO" id="GO:0008757">
    <property type="term" value="F:S-adenosylmethionine-dependent methyltransferase activity"/>
    <property type="evidence" value="ECO:0007669"/>
    <property type="project" value="InterPro"/>
</dbReference>
<dbReference type="Proteomes" id="UP000660339">
    <property type="component" value="Unassembled WGS sequence"/>
</dbReference>
<organism evidence="2 3">
    <name type="scientific">Catellatospora methionotrophica</name>
    <dbReference type="NCBI Taxonomy" id="121620"/>
    <lineage>
        <taxon>Bacteria</taxon>
        <taxon>Bacillati</taxon>
        <taxon>Actinomycetota</taxon>
        <taxon>Actinomycetes</taxon>
        <taxon>Micromonosporales</taxon>
        <taxon>Micromonosporaceae</taxon>
        <taxon>Catellatospora</taxon>
    </lineage>
</organism>
<dbReference type="PANTHER" id="PTHR43591">
    <property type="entry name" value="METHYLTRANSFERASE"/>
    <property type="match status" value="1"/>
</dbReference>
<sequence length="222" mass="23285">MGTTTAAYDAHADWYNDFMSPAAGEYLRRVHATLGDLLGQGDGVCLDVCCGTGAHARAVAGLGWTSVGVDLSAGQLRHAAHRLPVAVADAARLPFADGALTAAVCVLASTDVPDYGAVIADIGRVLRPGGRFVHLGVHPCFIGAFADWSDRTRVAVDERYADRQHTFETWNPHGVRARVGGWHIPLADLLNAVTAAGLRLERVAESGSGGVPDLFGLAAVKH</sequence>
<proteinExistence type="predicted"/>
<dbReference type="EMBL" id="BONJ01000001">
    <property type="protein sequence ID" value="GIG11858.1"/>
    <property type="molecule type" value="Genomic_DNA"/>
</dbReference>
<dbReference type="GO" id="GO:0032259">
    <property type="term" value="P:methylation"/>
    <property type="evidence" value="ECO:0007669"/>
    <property type="project" value="UniProtKB-KW"/>
</dbReference>
<keyword evidence="2" id="KW-0489">Methyltransferase</keyword>
<feature type="domain" description="Methyltransferase type 11" evidence="1">
    <location>
        <begin position="46"/>
        <end position="133"/>
    </location>
</feature>
<gene>
    <name evidence="2" type="ORF">Cme02nite_01900</name>
</gene>
<dbReference type="Gene3D" id="3.40.50.150">
    <property type="entry name" value="Vaccinia Virus protein VP39"/>
    <property type="match status" value="1"/>
</dbReference>
<evidence type="ECO:0000313" key="2">
    <source>
        <dbReference type="EMBL" id="GIG11858.1"/>
    </source>
</evidence>
<dbReference type="InterPro" id="IPR029063">
    <property type="entry name" value="SAM-dependent_MTases_sf"/>
</dbReference>
<dbReference type="AlphaFoldDB" id="A0A8J3KZY5"/>
<dbReference type="InterPro" id="IPR013216">
    <property type="entry name" value="Methyltransf_11"/>
</dbReference>
<dbReference type="CDD" id="cd02440">
    <property type="entry name" value="AdoMet_MTases"/>
    <property type="match status" value="1"/>
</dbReference>
<dbReference type="RefSeq" id="WP_166380553.1">
    <property type="nucleotide sequence ID" value="NZ_BAAATT010000011.1"/>
</dbReference>
<reference evidence="2" key="1">
    <citation type="submission" date="2021-01" db="EMBL/GenBank/DDBJ databases">
        <title>Whole genome shotgun sequence of Catellatospora methionotrophica NBRC 14553.</title>
        <authorList>
            <person name="Komaki H."/>
            <person name="Tamura T."/>
        </authorList>
    </citation>
    <scope>NUCLEOTIDE SEQUENCE</scope>
    <source>
        <strain evidence="2">NBRC 14553</strain>
    </source>
</reference>
<dbReference type="PANTHER" id="PTHR43591:SF99">
    <property type="entry name" value="OS06G0646000 PROTEIN"/>
    <property type="match status" value="1"/>
</dbReference>
<evidence type="ECO:0000313" key="3">
    <source>
        <dbReference type="Proteomes" id="UP000660339"/>
    </source>
</evidence>
<accession>A0A8J3KZY5</accession>